<evidence type="ECO:0000256" key="3">
    <source>
        <dbReference type="ARBA" id="ARBA00022692"/>
    </source>
</evidence>
<sequence>MICRWLFYIEGGITISVAVCAMFILPGFRQNTRWFTPEERAIIISRLAEDGYGKADELGKQTTMEGQRDAVSDWKMWWFSVAAMFQATCTYKGTPPFWFVPILSQRMHHRPPLAYTYPQRLPCLVALPLTRSLHLPPHITPLLTPTKRLPVENTARHKQLWIGVVLKALEDLDPPFMSLPRRKQLWIGVVLKALEDLDPPFISLPRRKQLWIGVVLKALEDLDPPSRVLHIPPAA</sequence>
<dbReference type="EMBL" id="JABBWK010000143">
    <property type="protein sequence ID" value="KAG1890507.1"/>
    <property type="molecule type" value="Genomic_DNA"/>
</dbReference>
<name>A0AAD4HD51_9AGAM</name>
<protein>
    <submittedName>
        <fullName evidence="7">Uncharacterized protein</fullName>
    </submittedName>
</protein>
<dbReference type="GO" id="GO:0022857">
    <property type="term" value="F:transmembrane transporter activity"/>
    <property type="evidence" value="ECO:0007669"/>
    <property type="project" value="TreeGrafter"/>
</dbReference>
<keyword evidence="4 6" id="KW-1133">Transmembrane helix</keyword>
<dbReference type="GeneID" id="64664847"/>
<keyword evidence="5 6" id="KW-0472">Membrane</keyword>
<organism evidence="7 8">
    <name type="scientific">Suillus fuscotomentosus</name>
    <dbReference type="NCBI Taxonomy" id="1912939"/>
    <lineage>
        <taxon>Eukaryota</taxon>
        <taxon>Fungi</taxon>
        <taxon>Dikarya</taxon>
        <taxon>Basidiomycota</taxon>
        <taxon>Agaricomycotina</taxon>
        <taxon>Agaricomycetes</taxon>
        <taxon>Agaricomycetidae</taxon>
        <taxon>Boletales</taxon>
        <taxon>Suillineae</taxon>
        <taxon>Suillaceae</taxon>
        <taxon>Suillus</taxon>
    </lineage>
</organism>
<dbReference type="PANTHER" id="PTHR43791:SF36">
    <property type="entry name" value="TRANSPORTER, PUTATIVE (AFU_ORTHOLOGUE AFUA_6G08340)-RELATED"/>
    <property type="match status" value="1"/>
</dbReference>
<evidence type="ECO:0000256" key="5">
    <source>
        <dbReference type="ARBA" id="ARBA00023136"/>
    </source>
</evidence>
<evidence type="ECO:0000313" key="7">
    <source>
        <dbReference type="EMBL" id="KAG1890507.1"/>
    </source>
</evidence>
<evidence type="ECO:0000256" key="1">
    <source>
        <dbReference type="ARBA" id="ARBA00004141"/>
    </source>
</evidence>
<evidence type="ECO:0000256" key="4">
    <source>
        <dbReference type="ARBA" id="ARBA00022989"/>
    </source>
</evidence>
<dbReference type="AlphaFoldDB" id="A0AAD4HD51"/>
<comment type="subcellular location">
    <subcellularLocation>
        <location evidence="1">Membrane</location>
        <topology evidence="1">Multi-pass membrane protein</topology>
    </subcellularLocation>
</comment>
<proteinExistence type="predicted"/>
<gene>
    <name evidence="7" type="ORF">F5891DRAFT_1282693</name>
</gene>
<keyword evidence="3 6" id="KW-0812">Transmembrane</keyword>
<dbReference type="Proteomes" id="UP001195769">
    <property type="component" value="Unassembled WGS sequence"/>
</dbReference>
<keyword evidence="2" id="KW-0813">Transport</keyword>
<evidence type="ECO:0000256" key="6">
    <source>
        <dbReference type="SAM" id="Phobius"/>
    </source>
</evidence>
<dbReference type="RefSeq" id="XP_041217773.1">
    <property type="nucleotide sequence ID" value="XM_041370549.1"/>
</dbReference>
<dbReference type="PANTHER" id="PTHR43791">
    <property type="entry name" value="PERMEASE-RELATED"/>
    <property type="match status" value="1"/>
</dbReference>
<evidence type="ECO:0000256" key="2">
    <source>
        <dbReference type="ARBA" id="ARBA00022448"/>
    </source>
</evidence>
<dbReference type="SUPFAM" id="SSF103473">
    <property type="entry name" value="MFS general substrate transporter"/>
    <property type="match status" value="1"/>
</dbReference>
<keyword evidence="8" id="KW-1185">Reference proteome</keyword>
<reference evidence="7" key="1">
    <citation type="journal article" date="2020" name="New Phytol.">
        <title>Comparative genomics reveals dynamic genome evolution in host specialist ectomycorrhizal fungi.</title>
        <authorList>
            <person name="Lofgren L.A."/>
            <person name="Nguyen N.H."/>
            <person name="Vilgalys R."/>
            <person name="Ruytinx J."/>
            <person name="Liao H.L."/>
            <person name="Branco S."/>
            <person name="Kuo A."/>
            <person name="LaButti K."/>
            <person name="Lipzen A."/>
            <person name="Andreopoulos W."/>
            <person name="Pangilinan J."/>
            <person name="Riley R."/>
            <person name="Hundley H."/>
            <person name="Na H."/>
            <person name="Barry K."/>
            <person name="Grigoriev I.V."/>
            <person name="Stajich J.E."/>
            <person name="Kennedy P.G."/>
        </authorList>
    </citation>
    <scope>NUCLEOTIDE SEQUENCE</scope>
    <source>
        <strain evidence="7">FC203</strain>
    </source>
</reference>
<accession>A0AAD4HD51</accession>
<comment type="caution">
    <text evidence="7">The sequence shown here is derived from an EMBL/GenBank/DDBJ whole genome shotgun (WGS) entry which is preliminary data.</text>
</comment>
<evidence type="ECO:0000313" key="8">
    <source>
        <dbReference type="Proteomes" id="UP001195769"/>
    </source>
</evidence>
<dbReference type="InterPro" id="IPR036259">
    <property type="entry name" value="MFS_trans_sf"/>
</dbReference>
<dbReference type="GO" id="GO:0016020">
    <property type="term" value="C:membrane"/>
    <property type="evidence" value="ECO:0007669"/>
    <property type="project" value="UniProtKB-SubCell"/>
</dbReference>
<feature type="transmembrane region" description="Helical" evidence="6">
    <location>
        <begin position="6"/>
        <end position="25"/>
    </location>
</feature>